<dbReference type="GeneID" id="39422210"/>
<dbReference type="EMBL" id="LR216287">
    <property type="protein sequence ID" value="VFJ15435.1"/>
    <property type="molecule type" value="Genomic_DNA"/>
</dbReference>
<name>A0A484IIE8_9ARCH</name>
<evidence type="ECO:0000313" key="2">
    <source>
        <dbReference type="EMBL" id="VFJ15435.1"/>
    </source>
</evidence>
<keyword evidence="3" id="KW-1185">Reference proteome</keyword>
<dbReference type="GO" id="GO:0006012">
    <property type="term" value="P:galactose metabolic process"/>
    <property type="evidence" value="ECO:0007669"/>
    <property type="project" value="InterPro"/>
</dbReference>
<proteinExistence type="predicted"/>
<accession>A0A484IIE8</accession>
<dbReference type="KEGG" id="nfn:NFRAN_3117"/>
<protein>
    <submittedName>
        <fullName evidence="2">Galactose-1-phosphate uridylyltransferase</fullName>
        <ecNumber evidence="2">2.7.7.12</ecNumber>
    </submittedName>
</protein>
<reference evidence="2 3" key="1">
    <citation type="submission" date="2019-02" db="EMBL/GenBank/DDBJ databases">
        <authorList>
            <person name="Lehtovirta-Morley E L."/>
        </authorList>
    </citation>
    <scope>NUCLEOTIDE SEQUENCE [LARGE SCALE GENOMIC DNA]</scope>
    <source>
        <strain evidence="2">NFRAN1</strain>
    </source>
</reference>
<evidence type="ECO:0000313" key="3">
    <source>
        <dbReference type="Proteomes" id="UP000294299"/>
    </source>
</evidence>
<dbReference type="InterPro" id="IPR001937">
    <property type="entry name" value="GalP_UDPtransf1"/>
</dbReference>
<dbReference type="OrthoDB" id="7650at2157"/>
<dbReference type="RefSeq" id="WP_134485386.1">
    <property type="nucleotide sequence ID" value="NZ_LR216287.1"/>
</dbReference>
<dbReference type="EC" id="2.7.7.12" evidence="2"/>
<dbReference type="GO" id="GO:0008108">
    <property type="term" value="F:UDP-glucose:hexose-1-phosphate uridylyltransferase activity"/>
    <property type="evidence" value="ECO:0007669"/>
    <property type="project" value="UniProtKB-EC"/>
</dbReference>
<dbReference type="PANTHER" id="PTHR42763">
    <property type="entry name" value="ADP-GLUCOSE PHOSPHORYLASE"/>
    <property type="match status" value="1"/>
</dbReference>
<dbReference type="Proteomes" id="UP000294299">
    <property type="component" value="Chromosome NFRAN"/>
</dbReference>
<dbReference type="AlphaFoldDB" id="A0A484IIE8"/>
<evidence type="ECO:0000256" key="1">
    <source>
        <dbReference type="PIRSR" id="PIRSR000808-1"/>
    </source>
</evidence>
<organism evidence="2 3">
    <name type="scientific">Candidatus Nitrosocosmicus franklandianus</name>
    <dbReference type="NCBI Taxonomy" id="1798806"/>
    <lineage>
        <taxon>Archaea</taxon>
        <taxon>Nitrososphaerota</taxon>
        <taxon>Nitrososphaeria</taxon>
        <taxon>Nitrososphaerales</taxon>
        <taxon>Nitrososphaeraceae</taxon>
        <taxon>Candidatus Nitrosocosmicus</taxon>
    </lineage>
</organism>
<feature type="active site" description="Tele-UMP-histidine intermediate" evidence="1">
    <location>
        <position position="180"/>
    </location>
</feature>
<dbReference type="InterPro" id="IPR053177">
    <property type="entry name" value="ADP-glucose_phosphorylase"/>
</dbReference>
<dbReference type="PANTHER" id="PTHR42763:SF2">
    <property type="entry name" value="ADP-GLUCOSE PHOSPHORYLASE"/>
    <property type="match status" value="1"/>
</dbReference>
<dbReference type="SUPFAM" id="SSF54197">
    <property type="entry name" value="HIT-like"/>
    <property type="match status" value="2"/>
</dbReference>
<dbReference type="Gene3D" id="3.30.428.10">
    <property type="entry name" value="HIT-like"/>
    <property type="match status" value="2"/>
</dbReference>
<dbReference type="PIRSF" id="PIRSF000808">
    <property type="entry name" value="GalT"/>
    <property type="match status" value="1"/>
</dbReference>
<dbReference type="GO" id="GO:0008270">
    <property type="term" value="F:zinc ion binding"/>
    <property type="evidence" value="ECO:0007669"/>
    <property type="project" value="InterPro"/>
</dbReference>
<sequence length="355" mass="40747">MSELRKDYYVPDKYVLIPNNFDQINKFSELIYNEQQTTSKTDSRECPYCPCSVEECNNLVLSFVVKEGILQRLYDTTEEENQNWAIRVFECRDPIVTSVSNHQYSDKPFYREPACGYDLIVVPTPEHNIALSELSVDQWTNLLLVLQDRVRWLYSQRGVTYVAIYASRGLNDGNKIKHPHFHITTFSAIPPIIEKEAKTFHQSMNESGSCPACDMIGTEINGPRQLFSTDNFIALVPWAPTYNYEFWICPRKHSTFFSKATQKEIKDLALVVSSSLRGMDKVLGTTDFNIAFHISPEKKNSRQLHWHLEIYPLVTSWSGLERGFGIFVNTPTPEESAKLLGEASRKELARLIGVI</sequence>
<keyword evidence="2" id="KW-0548">Nucleotidyltransferase</keyword>
<dbReference type="InterPro" id="IPR036265">
    <property type="entry name" value="HIT-like_sf"/>
</dbReference>
<keyword evidence="2" id="KW-0808">Transferase</keyword>
<gene>
    <name evidence="2" type="primary">galT</name>
    <name evidence="2" type="ORF">NFRAN_3117</name>
</gene>